<protein>
    <submittedName>
        <fullName evidence="2">Uncharacterized protein</fullName>
    </submittedName>
</protein>
<name>A0A917K146_9GAMM</name>
<dbReference type="EMBL" id="BMPZ01000013">
    <property type="protein sequence ID" value="GGI92178.1"/>
    <property type="molecule type" value="Genomic_DNA"/>
</dbReference>
<feature type="transmembrane region" description="Helical" evidence="1">
    <location>
        <begin position="37"/>
        <end position="58"/>
    </location>
</feature>
<evidence type="ECO:0000256" key="1">
    <source>
        <dbReference type="SAM" id="Phobius"/>
    </source>
</evidence>
<gene>
    <name evidence="2" type="ORF">GCM10009332_31860</name>
</gene>
<evidence type="ECO:0000313" key="3">
    <source>
        <dbReference type="Proteomes" id="UP000613743"/>
    </source>
</evidence>
<keyword evidence="1" id="KW-0472">Membrane</keyword>
<feature type="transmembrane region" description="Helical" evidence="1">
    <location>
        <begin position="12"/>
        <end position="31"/>
    </location>
</feature>
<reference evidence="2" key="2">
    <citation type="submission" date="2020-09" db="EMBL/GenBank/DDBJ databases">
        <authorList>
            <person name="Sun Q."/>
            <person name="Ohkuma M."/>
        </authorList>
    </citation>
    <scope>NUCLEOTIDE SEQUENCE</scope>
    <source>
        <strain evidence="2">JCM 30804</strain>
    </source>
</reference>
<comment type="caution">
    <text evidence="2">The sequence shown here is derived from an EMBL/GenBank/DDBJ whole genome shotgun (WGS) entry which is preliminary data.</text>
</comment>
<feature type="transmembrane region" description="Helical" evidence="1">
    <location>
        <begin position="70"/>
        <end position="90"/>
    </location>
</feature>
<keyword evidence="1" id="KW-0812">Transmembrane</keyword>
<sequence>MFPYPEHFKYAAPPVATSIMVIWALLSQLVLPPGSLIGLVPLFFLFPGIIVIHILLIWDAQGMKRLDQCFYSLIHGPLAFVVWTFTIMHVGGNGFS</sequence>
<keyword evidence="3" id="KW-1185">Reference proteome</keyword>
<organism evidence="2 3">
    <name type="scientific">Shewanella gelidii</name>
    <dbReference type="NCBI Taxonomy" id="1642821"/>
    <lineage>
        <taxon>Bacteria</taxon>
        <taxon>Pseudomonadati</taxon>
        <taxon>Pseudomonadota</taxon>
        <taxon>Gammaproteobacteria</taxon>
        <taxon>Alteromonadales</taxon>
        <taxon>Shewanellaceae</taxon>
        <taxon>Shewanella</taxon>
    </lineage>
</organism>
<dbReference type="Proteomes" id="UP000613743">
    <property type="component" value="Unassembled WGS sequence"/>
</dbReference>
<accession>A0A917K146</accession>
<proteinExistence type="predicted"/>
<reference evidence="2" key="1">
    <citation type="journal article" date="2014" name="Int. J. Syst. Evol. Microbiol.">
        <title>Complete genome sequence of Corynebacterium casei LMG S-19264T (=DSM 44701T), isolated from a smear-ripened cheese.</title>
        <authorList>
            <consortium name="US DOE Joint Genome Institute (JGI-PGF)"/>
            <person name="Walter F."/>
            <person name="Albersmeier A."/>
            <person name="Kalinowski J."/>
            <person name="Ruckert C."/>
        </authorList>
    </citation>
    <scope>NUCLEOTIDE SEQUENCE</scope>
    <source>
        <strain evidence="2">JCM 30804</strain>
    </source>
</reference>
<dbReference type="AlphaFoldDB" id="A0A917K146"/>
<evidence type="ECO:0000313" key="2">
    <source>
        <dbReference type="EMBL" id="GGI92178.1"/>
    </source>
</evidence>
<keyword evidence="1" id="KW-1133">Transmembrane helix</keyword>
<dbReference type="RefSeq" id="WP_188922801.1">
    <property type="nucleotide sequence ID" value="NZ_BMPZ01000013.1"/>
</dbReference>